<feature type="domain" description="N-acetylmuramoyl-L-alanine amidase" evidence="6">
    <location>
        <begin position="40"/>
        <end position="185"/>
    </location>
</feature>
<dbReference type="Gene3D" id="1.10.101.10">
    <property type="entry name" value="PGBD-like superfamily/PGBD"/>
    <property type="match status" value="1"/>
</dbReference>
<dbReference type="Gene3D" id="3.40.80.10">
    <property type="entry name" value="Peptidoglycan recognition protein-like"/>
    <property type="match status" value="1"/>
</dbReference>
<comment type="catalytic activity">
    <reaction evidence="1">
        <text>Hydrolyzes the link between N-acetylmuramoyl residues and L-amino acid residues in certain cell-wall glycopeptides.</text>
        <dbReference type="EC" id="3.5.1.28"/>
    </reaction>
</comment>
<proteinExistence type="inferred from homology"/>
<organism evidence="7 8">
    <name type="scientific">Salinicola rhizosphaerae</name>
    <dbReference type="NCBI Taxonomy" id="1443141"/>
    <lineage>
        <taxon>Bacteria</taxon>
        <taxon>Pseudomonadati</taxon>
        <taxon>Pseudomonadota</taxon>
        <taxon>Gammaproteobacteria</taxon>
        <taxon>Oceanospirillales</taxon>
        <taxon>Halomonadaceae</taxon>
        <taxon>Salinicola</taxon>
    </lineage>
</organism>
<dbReference type="Pfam" id="PF01471">
    <property type="entry name" value="PG_binding_1"/>
    <property type="match status" value="1"/>
</dbReference>
<evidence type="ECO:0000256" key="3">
    <source>
        <dbReference type="ARBA" id="ARBA00011901"/>
    </source>
</evidence>
<dbReference type="InterPro" id="IPR036365">
    <property type="entry name" value="PGBD-like_sf"/>
</dbReference>
<dbReference type="PANTHER" id="PTHR30417:SF1">
    <property type="entry name" value="N-ACETYLMURAMOYL-L-ALANINE AMIDASE AMID"/>
    <property type="match status" value="1"/>
</dbReference>
<dbReference type="SUPFAM" id="SSF47090">
    <property type="entry name" value="PGBD-like"/>
    <property type="match status" value="1"/>
</dbReference>
<dbReference type="InterPro" id="IPR051206">
    <property type="entry name" value="NAMLAA_amidase_2"/>
</dbReference>
<dbReference type="RefSeq" id="WP_189442770.1">
    <property type="nucleotide sequence ID" value="NZ_BMZI01000001.1"/>
</dbReference>
<evidence type="ECO:0000256" key="1">
    <source>
        <dbReference type="ARBA" id="ARBA00001561"/>
    </source>
</evidence>
<name>A0ABQ3DRQ6_9GAMM</name>
<accession>A0ABQ3DRQ6</accession>
<sequence>MTPNHSLSTRCRYWLAFCVWGLMAGCASHSLEQRAGYRVDSSHHSSAFNQRIRYLVLHYTDSDAPRALKTLMGPDVSAHYLVPRELSDDGHIHVMQLVDEDRRAWHAGVSAWQDRTQINDTSIGVEIVNRGPQHQHGVASWQSYPDAQIRAVIALAKDIVTRYDLPPPAVLGHSDIAPSRKIDPGPRFPWHRLYLAGVGAWPHAADVARYQRRFVRCPPSIDAYQAALSTYGYALEVSGELDPMTRDVTRAFQMHFRPANTAGNPDVETQSILWALLKRYRPDALTMPALPDECAAGSGSDREISPGAT</sequence>
<protein>
    <recommendedName>
        <fullName evidence="3">N-acetylmuramoyl-L-alanine amidase</fullName>
        <ecNumber evidence="3">3.5.1.28</ecNumber>
    </recommendedName>
</protein>
<keyword evidence="5" id="KW-0961">Cell wall biogenesis/degradation</keyword>
<dbReference type="SUPFAM" id="SSF55846">
    <property type="entry name" value="N-acetylmuramoyl-L-alanine amidase-like"/>
    <property type="match status" value="1"/>
</dbReference>
<evidence type="ECO:0000256" key="5">
    <source>
        <dbReference type="ARBA" id="ARBA00023316"/>
    </source>
</evidence>
<evidence type="ECO:0000313" key="8">
    <source>
        <dbReference type="Proteomes" id="UP000646745"/>
    </source>
</evidence>
<comment type="caution">
    <text evidence="7">The sequence shown here is derived from an EMBL/GenBank/DDBJ whole genome shotgun (WGS) entry which is preliminary data.</text>
</comment>
<dbReference type="InterPro" id="IPR002477">
    <property type="entry name" value="Peptidoglycan-bd-like"/>
</dbReference>
<dbReference type="InterPro" id="IPR036505">
    <property type="entry name" value="Amidase/PGRP_sf"/>
</dbReference>
<dbReference type="EC" id="3.5.1.28" evidence="3"/>
<dbReference type="CDD" id="cd06583">
    <property type="entry name" value="PGRP"/>
    <property type="match status" value="1"/>
</dbReference>
<keyword evidence="8" id="KW-1185">Reference proteome</keyword>
<dbReference type="SMART" id="SM00644">
    <property type="entry name" value="Ami_2"/>
    <property type="match status" value="1"/>
</dbReference>
<gene>
    <name evidence="7" type="primary">b0867</name>
    <name evidence="7" type="ORF">GCM10009038_02440</name>
</gene>
<evidence type="ECO:0000256" key="2">
    <source>
        <dbReference type="ARBA" id="ARBA00007553"/>
    </source>
</evidence>
<keyword evidence="4" id="KW-0378">Hydrolase</keyword>
<dbReference type="InterPro" id="IPR002502">
    <property type="entry name" value="Amidase_domain"/>
</dbReference>
<evidence type="ECO:0000313" key="7">
    <source>
        <dbReference type="EMBL" id="GHB08471.1"/>
    </source>
</evidence>
<dbReference type="Pfam" id="PF01510">
    <property type="entry name" value="Amidase_2"/>
    <property type="match status" value="1"/>
</dbReference>
<dbReference type="EMBL" id="BMZI01000001">
    <property type="protein sequence ID" value="GHB08471.1"/>
    <property type="molecule type" value="Genomic_DNA"/>
</dbReference>
<dbReference type="Proteomes" id="UP000646745">
    <property type="component" value="Unassembled WGS sequence"/>
</dbReference>
<comment type="similarity">
    <text evidence="2">Belongs to the N-acetylmuramoyl-L-alanine amidase 2 family.</text>
</comment>
<evidence type="ECO:0000256" key="4">
    <source>
        <dbReference type="ARBA" id="ARBA00022801"/>
    </source>
</evidence>
<evidence type="ECO:0000259" key="6">
    <source>
        <dbReference type="SMART" id="SM00644"/>
    </source>
</evidence>
<dbReference type="PANTHER" id="PTHR30417">
    <property type="entry name" value="N-ACETYLMURAMOYL-L-ALANINE AMIDASE AMID"/>
    <property type="match status" value="1"/>
</dbReference>
<reference evidence="8" key="1">
    <citation type="journal article" date="2019" name="Int. J. Syst. Evol. Microbiol.">
        <title>The Global Catalogue of Microorganisms (GCM) 10K type strain sequencing project: providing services to taxonomists for standard genome sequencing and annotation.</title>
        <authorList>
            <consortium name="The Broad Institute Genomics Platform"/>
            <consortium name="The Broad Institute Genome Sequencing Center for Infectious Disease"/>
            <person name="Wu L."/>
            <person name="Ma J."/>
        </authorList>
    </citation>
    <scope>NUCLEOTIDE SEQUENCE [LARGE SCALE GENOMIC DNA]</scope>
    <source>
        <strain evidence="8">KCTC 32998</strain>
    </source>
</reference>
<dbReference type="InterPro" id="IPR036366">
    <property type="entry name" value="PGBDSf"/>
</dbReference>